<accession>A0A843WC91</accession>
<organism evidence="1 2">
    <name type="scientific">Colocasia esculenta</name>
    <name type="common">Wild taro</name>
    <name type="synonym">Arum esculentum</name>
    <dbReference type="NCBI Taxonomy" id="4460"/>
    <lineage>
        <taxon>Eukaryota</taxon>
        <taxon>Viridiplantae</taxon>
        <taxon>Streptophyta</taxon>
        <taxon>Embryophyta</taxon>
        <taxon>Tracheophyta</taxon>
        <taxon>Spermatophyta</taxon>
        <taxon>Magnoliopsida</taxon>
        <taxon>Liliopsida</taxon>
        <taxon>Araceae</taxon>
        <taxon>Aroideae</taxon>
        <taxon>Colocasieae</taxon>
        <taxon>Colocasia</taxon>
    </lineage>
</organism>
<dbReference type="AlphaFoldDB" id="A0A843WC91"/>
<proteinExistence type="predicted"/>
<reference evidence="1" key="1">
    <citation type="submission" date="2017-07" db="EMBL/GenBank/DDBJ databases">
        <title>Taro Niue Genome Assembly and Annotation.</title>
        <authorList>
            <person name="Atibalentja N."/>
            <person name="Keating K."/>
            <person name="Fields C.J."/>
        </authorList>
    </citation>
    <scope>NUCLEOTIDE SEQUENCE</scope>
    <source>
        <strain evidence="1">Niue_2</strain>
        <tissue evidence="1">Leaf</tissue>
    </source>
</reference>
<gene>
    <name evidence="1" type="ORF">Taro_037870</name>
</gene>
<evidence type="ECO:0000313" key="2">
    <source>
        <dbReference type="Proteomes" id="UP000652761"/>
    </source>
</evidence>
<name>A0A843WC91_COLES</name>
<dbReference type="PANTHER" id="PTHR48258:SF3">
    <property type="entry name" value="FK506-BINDING PROTEIN 4-LIKE ISOFORM X1"/>
    <property type="match status" value="1"/>
</dbReference>
<keyword evidence="2" id="KW-1185">Reference proteome</keyword>
<dbReference type="PANTHER" id="PTHR48258">
    <property type="entry name" value="DUF4218 DOMAIN-CONTAINING PROTEIN-RELATED"/>
    <property type="match status" value="1"/>
</dbReference>
<dbReference type="EMBL" id="NMUH01003339">
    <property type="protein sequence ID" value="MQM05067.1"/>
    <property type="molecule type" value="Genomic_DNA"/>
</dbReference>
<dbReference type="Proteomes" id="UP000652761">
    <property type="component" value="Unassembled WGS sequence"/>
</dbReference>
<evidence type="ECO:0000313" key="1">
    <source>
        <dbReference type="EMBL" id="MQM05067.1"/>
    </source>
</evidence>
<comment type="caution">
    <text evidence="1">The sequence shown here is derived from an EMBL/GenBank/DDBJ whole genome shotgun (WGS) entry which is preliminary data.</text>
</comment>
<dbReference type="OrthoDB" id="1923595at2759"/>
<sequence length="83" mass="9632">MVNMEQYVVEVEQGLITYERVRQIAYGPSKIAQKYHGFIVNGYRFHTKDYGKSKSTMNSGVCVKGSTYNENEYDYYGIVEEIL</sequence>
<protein>
    <submittedName>
        <fullName evidence="1">Uncharacterized protein</fullName>
    </submittedName>
</protein>